<proteinExistence type="predicted"/>
<keyword evidence="4" id="KW-1185">Reference proteome</keyword>
<dbReference type="EMBL" id="CH408159">
    <property type="protein sequence ID" value="EDK39850.2"/>
    <property type="molecule type" value="Genomic_DNA"/>
</dbReference>
<sequence length="507" mass="55543">MRTFVTQIFYEASSFVPIRVNVTDFKNRHYLSGYQNVKNKFSKDRDWVTGVLDAASSCSMEVECGVCTACMPGGMMNKEAFRQIELDMINTFKSYVEETGPPDIVMMLLHGANVVEGLVDPEGALVEKFKRISPSSVIGVTLDFHGNISENLTSYADVAIIGKKYPHIDTYERGALCVELAKDLVIKPKSLTTYRFPIPLLSALPNQATVAGMPFEIIMKKCNELENKLGVRDLAIGGGFAFGDCFDVGMCLLATNETYEPCTKALKAISDLVWQLKSEIFAPIPKLDSVWDLIQSKASLGRVVVADVSDSPGSGGTADETHLLSKLLSLPTPFVSAFHVDRAVVKQAIEKGIGNEGTFELGTSLSHASSKVLQVKAKVSKILDYKYTNIGDMMHGATLYAGMTCVLEAANGLIIVTTERIQAYDINAFMGIGIDISQTQPLIIAIKSTAHFRSSYTQIADQGIHLVDCGGWSCPNFGNFDYKFRRKPLLPLEPMEKDQWDSTIFGG</sequence>
<dbReference type="KEGG" id="pgu:PGUG_03948"/>
<dbReference type="RefSeq" id="XP_001483219.2">
    <property type="nucleotide sequence ID" value="XM_001483169.1"/>
</dbReference>
<dbReference type="eggNOG" id="ENOG502S9X3">
    <property type="taxonomic scope" value="Eukaryota"/>
</dbReference>
<reference evidence="3 4" key="1">
    <citation type="journal article" date="2009" name="Nature">
        <title>Evolution of pathogenicity and sexual reproduction in eight Candida genomes.</title>
        <authorList>
            <person name="Butler G."/>
            <person name="Rasmussen M.D."/>
            <person name="Lin M.F."/>
            <person name="Santos M.A."/>
            <person name="Sakthikumar S."/>
            <person name="Munro C.A."/>
            <person name="Rheinbay E."/>
            <person name="Grabherr M."/>
            <person name="Forche A."/>
            <person name="Reedy J.L."/>
            <person name="Agrafioti I."/>
            <person name="Arnaud M.B."/>
            <person name="Bates S."/>
            <person name="Brown A.J."/>
            <person name="Brunke S."/>
            <person name="Costanzo M.C."/>
            <person name="Fitzpatrick D.A."/>
            <person name="de Groot P.W."/>
            <person name="Harris D."/>
            <person name="Hoyer L.L."/>
            <person name="Hube B."/>
            <person name="Klis F.M."/>
            <person name="Kodira C."/>
            <person name="Lennard N."/>
            <person name="Logue M.E."/>
            <person name="Martin R."/>
            <person name="Neiman A.M."/>
            <person name="Nikolaou E."/>
            <person name="Quail M.A."/>
            <person name="Quinn J."/>
            <person name="Santos M.C."/>
            <person name="Schmitzberger F.F."/>
            <person name="Sherlock G."/>
            <person name="Shah P."/>
            <person name="Silverstein K.A."/>
            <person name="Skrzypek M.S."/>
            <person name="Soll D."/>
            <person name="Staggs R."/>
            <person name="Stansfield I."/>
            <person name="Stumpf M.P."/>
            <person name="Sudbery P.E."/>
            <person name="Srikantha T."/>
            <person name="Zeng Q."/>
            <person name="Berman J."/>
            <person name="Berriman M."/>
            <person name="Heitman J."/>
            <person name="Gow N.A."/>
            <person name="Lorenz M.C."/>
            <person name="Birren B.W."/>
            <person name="Kellis M."/>
            <person name="Cuomo C.A."/>
        </authorList>
    </citation>
    <scope>NUCLEOTIDE SEQUENCE [LARGE SCALE GENOMIC DNA]</scope>
    <source>
        <strain evidence="4">ATCC 6260 / CBS 566 / DSM 6381 / JCM 1539 / NBRC 10279 / NRRL Y-324</strain>
    </source>
</reference>
<evidence type="ECO:0000259" key="2">
    <source>
        <dbReference type="Pfam" id="PF07364"/>
    </source>
</evidence>
<dbReference type="HOGENOM" id="CLU_028172_1_0_1"/>
<dbReference type="InterPro" id="IPR010799">
    <property type="entry name" value="MlrC_C"/>
</dbReference>
<dbReference type="Pfam" id="PF07171">
    <property type="entry name" value="MlrC_C"/>
    <property type="match status" value="1"/>
</dbReference>
<dbReference type="OMA" id="PISWQCT"/>
<dbReference type="Proteomes" id="UP000001997">
    <property type="component" value="Unassembled WGS sequence"/>
</dbReference>
<feature type="domain" description="Microcystin LR degradation protein MlrC C-terminal" evidence="1">
    <location>
        <begin position="305"/>
        <end position="483"/>
    </location>
</feature>
<gene>
    <name evidence="3" type="ORF">PGUG_03948</name>
</gene>
<dbReference type="OrthoDB" id="4131805at2759"/>
<evidence type="ECO:0000313" key="4">
    <source>
        <dbReference type="Proteomes" id="UP000001997"/>
    </source>
</evidence>
<dbReference type="STRING" id="294746.A5DKZ7"/>
<dbReference type="InterPro" id="IPR015995">
    <property type="entry name" value="MlrC_N"/>
</dbReference>
<evidence type="ECO:0000259" key="1">
    <source>
        <dbReference type="Pfam" id="PF07171"/>
    </source>
</evidence>
<dbReference type="GeneID" id="5125084"/>
<dbReference type="InParanoid" id="A5DKZ7"/>
<dbReference type="Pfam" id="PF07364">
    <property type="entry name" value="DUF1485"/>
    <property type="match status" value="1"/>
</dbReference>
<feature type="domain" description="Microcystin LR degradation protein MlrC N-terminal" evidence="2">
    <location>
        <begin position="2"/>
        <end position="292"/>
    </location>
</feature>
<organism evidence="3 4">
    <name type="scientific">Meyerozyma guilliermondii (strain ATCC 6260 / CBS 566 / DSM 6381 / JCM 1539 / NBRC 10279 / NRRL Y-324)</name>
    <name type="common">Yeast</name>
    <name type="synonym">Candida guilliermondii</name>
    <dbReference type="NCBI Taxonomy" id="294746"/>
    <lineage>
        <taxon>Eukaryota</taxon>
        <taxon>Fungi</taxon>
        <taxon>Dikarya</taxon>
        <taxon>Ascomycota</taxon>
        <taxon>Saccharomycotina</taxon>
        <taxon>Pichiomycetes</taxon>
        <taxon>Debaryomycetaceae</taxon>
        <taxon>Meyerozyma</taxon>
    </lineage>
</organism>
<dbReference type="AlphaFoldDB" id="A5DKZ7"/>
<evidence type="ECO:0000313" key="3">
    <source>
        <dbReference type="EMBL" id="EDK39850.2"/>
    </source>
</evidence>
<name>A5DKZ7_PICGU</name>
<dbReference type="VEuPathDB" id="FungiDB:PGUG_03948"/>
<accession>A5DKZ7</accession>
<protein>
    <submittedName>
        <fullName evidence="3">Uncharacterized protein</fullName>
    </submittedName>
</protein>